<accession>W1X9D6</accession>
<gene>
    <name evidence="1" type="ORF">Q604_UNBC17530G0001</name>
</gene>
<proteinExistence type="predicted"/>
<dbReference type="EMBL" id="AZMM01017530">
    <property type="protein sequence ID" value="ETJ26090.1"/>
    <property type="molecule type" value="Genomic_DNA"/>
</dbReference>
<reference evidence="1" key="1">
    <citation type="submission" date="2013-12" db="EMBL/GenBank/DDBJ databases">
        <title>A Varibaculum cambriense genome reconstructed from a premature infant gut community with otherwise low bacterial novelty that shifts toward anaerobic metabolism during the third week of life.</title>
        <authorList>
            <person name="Brown C.T."/>
            <person name="Sharon I."/>
            <person name="Thomas B.C."/>
            <person name="Castelle C.J."/>
            <person name="Morowitz M.J."/>
            <person name="Banfield J.F."/>
        </authorList>
    </citation>
    <scope>NUCLEOTIDE SEQUENCE</scope>
</reference>
<evidence type="ECO:0000313" key="1">
    <source>
        <dbReference type="EMBL" id="ETJ26090.1"/>
    </source>
</evidence>
<name>W1X9D6_9ZZZZ</name>
<feature type="non-terminal residue" evidence="1">
    <location>
        <position position="31"/>
    </location>
</feature>
<organism evidence="1">
    <name type="scientific">human gut metagenome</name>
    <dbReference type="NCBI Taxonomy" id="408170"/>
    <lineage>
        <taxon>unclassified sequences</taxon>
        <taxon>metagenomes</taxon>
        <taxon>organismal metagenomes</taxon>
    </lineage>
</organism>
<dbReference type="AlphaFoldDB" id="W1X9D6"/>
<sequence length="31" mass="3284">MTQKKKIKQLLALVTIVLGFMLPTAAQAAVG</sequence>
<comment type="caution">
    <text evidence="1">The sequence shown here is derived from an EMBL/GenBank/DDBJ whole genome shotgun (WGS) entry which is preliminary data.</text>
</comment>
<protein>
    <submittedName>
        <fullName evidence="1">Uncharacterized protein</fullName>
    </submittedName>
</protein>